<dbReference type="RefSeq" id="WP_263073997.1">
    <property type="nucleotide sequence ID" value="NZ_JAOUSF010000005.1"/>
</dbReference>
<proteinExistence type="predicted"/>
<dbReference type="SUPFAM" id="SSF54593">
    <property type="entry name" value="Glyoxalase/Bleomycin resistance protein/Dihydroxybiphenyl dioxygenase"/>
    <property type="match status" value="2"/>
</dbReference>
<dbReference type="PROSITE" id="PS51819">
    <property type="entry name" value="VOC"/>
    <property type="match status" value="1"/>
</dbReference>
<dbReference type="InterPro" id="IPR029068">
    <property type="entry name" value="Glyas_Bleomycin-R_OHBP_Dase"/>
</dbReference>
<dbReference type="CDD" id="cd16359">
    <property type="entry name" value="VOC_BsCatE_like_C"/>
    <property type="match status" value="1"/>
</dbReference>
<sequence length="290" mass="32673">MTIPIHPKTVLGAVALNIQDLPLVTSFYTEIIGLAIIKQEENRIYLSANGENEPLIILQKQEHAVLKRRRGAGLYHLAILVPTRESLSSFLRHLITTRYPITGASDHDFSEAIYLSDPEGNGIEVYADRPREKWHRTEEGYLNAPTNALDAEALLSLSENGTFKGMPIGTVMGHIHLHVSQLEESERFYIDILGFTKNFADEMRNRFMGQFVSAGGYHHHIGFNIWNGNNAPKLEKHATGIMYFTILLPNVFEYHTVKTRLKNENIVLSEGTDGIFLEDPSGIGIRITHK</sequence>
<dbReference type="Pfam" id="PF00903">
    <property type="entry name" value="Glyoxalase"/>
    <property type="match status" value="1"/>
</dbReference>
<dbReference type="PANTHER" id="PTHR43279:SF1">
    <property type="entry name" value="CATECHOL-2,3-DIOXYGENASE"/>
    <property type="match status" value="1"/>
</dbReference>
<dbReference type="AlphaFoldDB" id="A0AAE3IUY1"/>
<accession>A0AAE3IUY1</accession>
<evidence type="ECO:0000259" key="1">
    <source>
        <dbReference type="PROSITE" id="PS51819"/>
    </source>
</evidence>
<dbReference type="Proteomes" id="UP001209318">
    <property type="component" value="Unassembled WGS sequence"/>
</dbReference>
<dbReference type="EMBL" id="JAOUSF010000005">
    <property type="protein sequence ID" value="MCU9614672.1"/>
    <property type="molecule type" value="Genomic_DNA"/>
</dbReference>
<evidence type="ECO:0000313" key="2">
    <source>
        <dbReference type="EMBL" id="MCU9614672.1"/>
    </source>
</evidence>
<keyword evidence="3" id="KW-1185">Reference proteome</keyword>
<gene>
    <name evidence="2" type="ORF">OEV98_14100</name>
</gene>
<name>A0AAE3IUY1_9BACI</name>
<reference evidence="2" key="1">
    <citation type="submission" date="2022-10" db="EMBL/GenBank/DDBJ databases">
        <title>Description of Fervidibacillus gen. nov. in the family Fervidibacillaceae fam. nov. with two species, Fervidibacillus albus sp. nov., and Fervidibacillus halotolerans sp. nov., isolated from tidal flat sediments.</title>
        <authorList>
            <person name="Kwon K.K."/>
            <person name="Yang S.-H."/>
        </authorList>
    </citation>
    <scope>NUCLEOTIDE SEQUENCE</scope>
    <source>
        <strain evidence="2">JCM 19140</strain>
    </source>
</reference>
<comment type="caution">
    <text evidence="2">The sequence shown here is derived from an EMBL/GenBank/DDBJ whole genome shotgun (WGS) entry which is preliminary data.</text>
</comment>
<evidence type="ECO:0000313" key="3">
    <source>
        <dbReference type="Proteomes" id="UP001209318"/>
    </source>
</evidence>
<dbReference type="InterPro" id="IPR037523">
    <property type="entry name" value="VOC_core"/>
</dbReference>
<feature type="domain" description="VOC" evidence="1">
    <location>
        <begin position="10"/>
        <end position="128"/>
    </location>
</feature>
<dbReference type="PANTHER" id="PTHR43279">
    <property type="entry name" value="CATECHOL-2,3-DIOXYGENASE"/>
    <property type="match status" value="1"/>
</dbReference>
<dbReference type="Gene3D" id="3.10.180.10">
    <property type="entry name" value="2,3-Dihydroxybiphenyl 1,2-Dioxygenase, domain 1"/>
    <property type="match status" value="2"/>
</dbReference>
<protein>
    <submittedName>
        <fullName evidence="2">VOC family protein</fullName>
    </submittedName>
</protein>
<organism evidence="2 3">
    <name type="scientific">Perspicuibacillus lycopersici</name>
    <dbReference type="NCBI Taxonomy" id="1325689"/>
    <lineage>
        <taxon>Bacteria</taxon>
        <taxon>Bacillati</taxon>
        <taxon>Bacillota</taxon>
        <taxon>Bacilli</taxon>
        <taxon>Bacillales</taxon>
        <taxon>Bacillaceae</taxon>
        <taxon>Perspicuibacillus</taxon>
    </lineage>
</organism>
<dbReference type="InterPro" id="IPR004360">
    <property type="entry name" value="Glyas_Fos-R_dOase_dom"/>
</dbReference>